<organism evidence="3">
    <name type="scientific">Pelagomonas calceolata</name>
    <dbReference type="NCBI Taxonomy" id="35677"/>
    <lineage>
        <taxon>Eukaryota</taxon>
        <taxon>Sar</taxon>
        <taxon>Stramenopiles</taxon>
        <taxon>Ochrophyta</taxon>
        <taxon>Pelagophyceae</taxon>
        <taxon>Pelagomonadales</taxon>
        <taxon>Pelagomonadaceae</taxon>
        <taxon>Pelagomonas</taxon>
    </lineage>
</organism>
<evidence type="ECO:0000313" key="3">
    <source>
        <dbReference type="EMBL" id="CAE0695869.1"/>
    </source>
</evidence>
<evidence type="ECO:0000313" key="5">
    <source>
        <dbReference type="Proteomes" id="UP000789595"/>
    </source>
</evidence>
<protein>
    <submittedName>
        <fullName evidence="3">Uncharacterized protein</fullName>
    </submittedName>
</protein>
<dbReference type="InterPro" id="IPR011990">
    <property type="entry name" value="TPR-like_helical_dom_sf"/>
</dbReference>
<evidence type="ECO:0000313" key="4">
    <source>
        <dbReference type="EMBL" id="CAH0378462.1"/>
    </source>
</evidence>
<dbReference type="Pfam" id="PF13431">
    <property type="entry name" value="TPR_17"/>
    <property type="match status" value="1"/>
</dbReference>
<proteinExistence type="predicted"/>
<reference evidence="3" key="1">
    <citation type="submission" date="2021-01" db="EMBL/GenBank/DDBJ databases">
        <authorList>
            <person name="Corre E."/>
            <person name="Pelletier E."/>
            <person name="Niang G."/>
            <person name="Scheremetjew M."/>
            <person name="Finn R."/>
            <person name="Kale V."/>
            <person name="Holt S."/>
            <person name="Cochrane G."/>
            <person name="Meng A."/>
            <person name="Brown T."/>
            <person name="Cohen L."/>
        </authorList>
    </citation>
    <scope>NUCLEOTIDE SEQUENCE</scope>
    <source>
        <strain evidence="3">CCMP1756</strain>
    </source>
</reference>
<dbReference type="Gene3D" id="1.25.40.10">
    <property type="entry name" value="Tetratricopeptide repeat domain"/>
    <property type="match status" value="1"/>
</dbReference>
<dbReference type="SUPFAM" id="SSF48452">
    <property type="entry name" value="TPR-like"/>
    <property type="match status" value="1"/>
</dbReference>
<dbReference type="EMBL" id="HBIW01013161">
    <property type="protein sequence ID" value="CAE0695869.1"/>
    <property type="molecule type" value="Transcribed_RNA"/>
</dbReference>
<dbReference type="OrthoDB" id="186492at2759"/>
<dbReference type="PANTHER" id="PTHR11242:SF0">
    <property type="entry name" value="TPR_REGION DOMAIN-CONTAINING PROTEIN"/>
    <property type="match status" value="1"/>
</dbReference>
<dbReference type="Proteomes" id="UP000789595">
    <property type="component" value="Unassembled WGS sequence"/>
</dbReference>
<dbReference type="InterPro" id="IPR039663">
    <property type="entry name" value="AIP/AIPL1/TTC9"/>
</dbReference>
<keyword evidence="5" id="KW-1185">Reference proteome</keyword>
<keyword evidence="1" id="KW-0677">Repeat</keyword>
<sequence length="414" mass="46161">MALPGDDQHRHLWQTFLQSDAGHAGLEKQHQEETDLHRADYKARIKPIQLRELADALEGCSRDVKRAVAPLLEYECVHHILYGVLVSCHVKNVDFSDHLQSHSIRKQLEQLAEDVRINAQNGVDVDGEYWAGVTRKLNATEHATRFVDLQTFCDALNQGNATLAVARQKWDEGLYEAALERYEGGASALEFLRVRNADDAAKLSELQTRFFRNAAACALKLDKWCLAQRLCRKALAIDPDDVRARYKLGVAYARRGDAVRADACFAAIVAAGDEGAEAAARERVKLRERAAPTFEHGFLGRGAFSEGRVSADDEGLRRRLAARLCVDGDGPVLDRDAVVELQRRTLELYRSPAFRDVPKDDICALDAFRADLLGEFGFVGERGARAAERAVARFLEDEEVFANAKRLFELCSGV</sequence>
<dbReference type="EMBL" id="CAKKNE010000006">
    <property type="protein sequence ID" value="CAH0378462.1"/>
    <property type="molecule type" value="Genomic_DNA"/>
</dbReference>
<name>A0A7S3ZW43_9STRA</name>
<dbReference type="AlphaFoldDB" id="A0A7S3ZW43"/>
<evidence type="ECO:0000256" key="2">
    <source>
        <dbReference type="ARBA" id="ARBA00022803"/>
    </source>
</evidence>
<gene>
    <name evidence="3" type="ORF">PCAL00307_LOCUS11305</name>
    <name evidence="4" type="ORF">PECAL_6P00470</name>
</gene>
<accession>A0A7S3ZW43</accession>
<dbReference type="PANTHER" id="PTHR11242">
    <property type="entry name" value="ARYL HYDROCARBON RECEPTOR INTERACTING PROTEIN RELATED"/>
    <property type="match status" value="1"/>
</dbReference>
<keyword evidence="2" id="KW-0802">TPR repeat</keyword>
<evidence type="ECO:0000256" key="1">
    <source>
        <dbReference type="ARBA" id="ARBA00022737"/>
    </source>
</evidence>
<reference evidence="4" key="2">
    <citation type="submission" date="2021-11" db="EMBL/GenBank/DDBJ databases">
        <authorList>
            <consortium name="Genoscope - CEA"/>
            <person name="William W."/>
        </authorList>
    </citation>
    <scope>NUCLEOTIDE SEQUENCE</scope>
</reference>